<dbReference type="OrthoDB" id="9807202at2"/>
<dbReference type="InterPro" id="IPR005659">
    <property type="entry name" value="Chemorcpt_Glu_NH3ase_CheD"/>
</dbReference>
<dbReference type="RefSeq" id="WP_037303182.1">
    <property type="nucleotide sequence ID" value="NZ_CANLNU010000011.1"/>
</dbReference>
<dbReference type="InterPro" id="IPR011324">
    <property type="entry name" value="Cytotoxic_necrot_fac-like_cat"/>
</dbReference>
<dbReference type="Proteomes" id="UP000043764">
    <property type="component" value="Unassembled WGS sequence"/>
</dbReference>
<feature type="region of interest" description="Disordered" evidence="4">
    <location>
        <begin position="163"/>
        <end position="184"/>
    </location>
</feature>
<keyword evidence="2 3" id="KW-0378">Hydrolase</keyword>
<evidence type="ECO:0000256" key="3">
    <source>
        <dbReference type="HAMAP-Rule" id="MF_01440"/>
    </source>
</evidence>
<keyword evidence="6" id="KW-1185">Reference proteome</keyword>
<evidence type="ECO:0000313" key="6">
    <source>
        <dbReference type="Proteomes" id="UP000043764"/>
    </source>
</evidence>
<dbReference type="PANTHER" id="PTHR35147:SF3">
    <property type="entry name" value="CHEMORECEPTOR GLUTAMINE DEAMIDASE CHED 1-RELATED"/>
    <property type="match status" value="1"/>
</dbReference>
<evidence type="ECO:0000256" key="4">
    <source>
        <dbReference type="SAM" id="MobiDB-lite"/>
    </source>
</evidence>
<dbReference type="Pfam" id="PF03975">
    <property type="entry name" value="CheD"/>
    <property type="match status" value="1"/>
</dbReference>
<dbReference type="GO" id="GO:0050568">
    <property type="term" value="F:protein-glutamine glutaminase activity"/>
    <property type="evidence" value="ECO:0007669"/>
    <property type="project" value="UniProtKB-UniRule"/>
</dbReference>
<evidence type="ECO:0000256" key="1">
    <source>
        <dbReference type="ARBA" id="ARBA00022500"/>
    </source>
</evidence>
<proteinExistence type="inferred from homology"/>
<feature type="compositionally biased region" description="Low complexity" evidence="4">
    <location>
        <begin position="174"/>
        <end position="184"/>
    </location>
</feature>
<comment type="similarity">
    <text evidence="3">Belongs to the CheD family.</text>
</comment>
<gene>
    <name evidence="3 5" type="primary">cheD</name>
    <name evidence="5" type="ORF">NIT7321_00257</name>
</gene>
<dbReference type="PANTHER" id="PTHR35147">
    <property type="entry name" value="CHEMORECEPTOR GLUTAMINE DEAMIDASE CHED-RELATED"/>
    <property type="match status" value="1"/>
</dbReference>
<evidence type="ECO:0000313" key="5">
    <source>
        <dbReference type="EMBL" id="CRL09427.1"/>
    </source>
</evidence>
<dbReference type="CDD" id="cd16352">
    <property type="entry name" value="CheD"/>
    <property type="match status" value="1"/>
</dbReference>
<dbReference type="Gene3D" id="3.30.1330.200">
    <property type="match status" value="1"/>
</dbReference>
<accession>A0A0H5CWN8</accession>
<protein>
    <recommendedName>
        <fullName evidence="3">Probable chemoreceptor glutamine deamidase CheD</fullName>
        <ecNumber evidence="3">3.5.1.44</ecNumber>
    </recommendedName>
</protein>
<keyword evidence="5" id="KW-0675">Receptor</keyword>
<dbReference type="GO" id="GO:0006935">
    <property type="term" value="P:chemotaxis"/>
    <property type="evidence" value="ECO:0007669"/>
    <property type="project" value="UniProtKB-UniRule"/>
</dbReference>
<evidence type="ECO:0000256" key="2">
    <source>
        <dbReference type="ARBA" id="ARBA00022801"/>
    </source>
</evidence>
<organism evidence="5 6">
    <name type="scientific">Phaeobacter italicus</name>
    <dbReference type="NCBI Taxonomy" id="481446"/>
    <lineage>
        <taxon>Bacteria</taxon>
        <taxon>Pseudomonadati</taxon>
        <taxon>Pseudomonadota</taxon>
        <taxon>Alphaproteobacteria</taxon>
        <taxon>Rhodobacterales</taxon>
        <taxon>Roseobacteraceae</taxon>
        <taxon>Phaeobacter</taxon>
    </lineage>
</organism>
<comment type="function">
    <text evidence="3">Probably deamidates glutamine residues to glutamate on methyl-accepting chemotaxis receptors (MCPs), playing an important role in chemotaxis.</text>
</comment>
<dbReference type="InterPro" id="IPR038592">
    <property type="entry name" value="CheD-like_sf"/>
</dbReference>
<dbReference type="HAMAP" id="MF_01440">
    <property type="entry name" value="CheD"/>
    <property type="match status" value="1"/>
</dbReference>
<sequence>MSVFANSSTVTVLQGEYRVSTSPTVVFSTVLGSCIAACIYDDQVGVGGMNHFLLASSTASDSVNARYGIHAMELLINGIMKKGARRENLKAKVFGGAKMSANLSDIGASNADFVQRFLRDEGIPVISSSVGGTSARRVRFHPTTGAAQQTQVKDDRRLGEVERAAAKPVPPPQQAADAGAVTLF</sequence>
<dbReference type="STRING" id="481446.NIT7645_03568"/>
<dbReference type="EMBL" id="CVRL01000003">
    <property type="protein sequence ID" value="CRL09427.1"/>
    <property type="molecule type" value="Genomic_DNA"/>
</dbReference>
<dbReference type="AlphaFoldDB" id="A0A0H5CWN8"/>
<keyword evidence="1 3" id="KW-0145">Chemotaxis</keyword>
<dbReference type="SUPFAM" id="SSF64438">
    <property type="entry name" value="CNF1/YfiH-like putative cysteine hydrolases"/>
    <property type="match status" value="1"/>
</dbReference>
<comment type="catalytic activity">
    <reaction evidence="3">
        <text>L-glutaminyl-[protein] + H2O = L-glutamyl-[protein] + NH4(+)</text>
        <dbReference type="Rhea" id="RHEA:16441"/>
        <dbReference type="Rhea" id="RHEA-COMP:10207"/>
        <dbReference type="Rhea" id="RHEA-COMP:10208"/>
        <dbReference type="ChEBI" id="CHEBI:15377"/>
        <dbReference type="ChEBI" id="CHEBI:28938"/>
        <dbReference type="ChEBI" id="CHEBI:29973"/>
        <dbReference type="ChEBI" id="CHEBI:30011"/>
        <dbReference type="EC" id="3.5.1.44"/>
    </reaction>
</comment>
<reference evidence="5 6" key="1">
    <citation type="submission" date="2015-05" db="EMBL/GenBank/DDBJ databases">
        <authorList>
            <person name="Rodrigo-Torres Lidia"/>
            <person name="Arahal R.David."/>
        </authorList>
    </citation>
    <scope>NUCLEOTIDE SEQUENCE [LARGE SCALE GENOMIC DNA]</scope>
    <source>
        <strain evidence="5 6">CECT 7321</strain>
    </source>
</reference>
<dbReference type="EC" id="3.5.1.44" evidence="3"/>
<name>A0A0H5CWN8_9RHOB</name>